<dbReference type="RefSeq" id="WP_379737090.1">
    <property type="nucleotide sequence ID" value="NZ_JARRAH010000001.1"/>
</dbReference>
<evidence type="ECO:0000313" key="6">
    <source>
        <dbReference type="Proteomes" id="UP001596406"/>
    </source>
</evidence>
<evidence type="ECO:0000256" key="3">
    <source>
        <dbReference type="ARBA" id="ARBA00022448"/>
    </source>
</evidence>
<reference evidence="5 6" key="1">
    <citation type="journal article" date="2019" name="Int. J. Syst. Evol. Microbiol.">
        <title>The Global Catalogue of Microorganisms (GCM) 10K type strain sequencing project: providing services to taxonomists for standard genome sequencing and annotation.</title>
        <authorList>
            <consortium name="The Broad Institute Genomics Platform"/>
            <consortium name="The Broad Institute Genome Sequencing Center for Infectious Disease"/>
            <person name="Wu L."/>
            <person name="Ma J."/>
        </authorList>
    </citation>
    <scope>NUCLEOTIDE SEQUENCE [LARGE SCALE GENOMIC DNA]</scope>
    <source>
        <strain evidence="5 6">PSRA2</strain>
    </source>
</reference>
<name>A0ABD5UAW5_9EURY</name>
<sequence>MTKDDTSRFSRRTVLKGAGTAGMAGLAGCLGGGGGNGGGNGSGGGGSEGTLEIAHWWADGDGNEAINALVEGFQEEYPDVELDNNLVAGGAGENLQTEIKTRIQNDEAPSTWQTWPGAALQEYVEADLLEDLSDSVWSENGMEDAYLEGPKQAAKPDGTYVTVPLNIHRLNNLFYNVEVVEEAGADPTSVSTPSELVEVMQQISDAGMVGMANQTATPWSTLQLWAQVLMGEYGVDAYTAFTEGEVEANEDAVKGSLDIVKQYSEFFNEDASSLEWTEANAMVIDGEAGLFHQGDWAAGAYGNADDFEFEEHWNHVPFPGTEGAYALNMDSFPFPANNPSPDATEKFLRYVGTVDAQERFNPLKGSIPPRTDVSTDGFGPFLTKQIEDFQDSSDQPPSIAHGLAVRPGIQTSLEEATKAFTTNWNVDDAYSGFVSAFDQ</sequence>
<dbReference type="PROSITE" id="PS51257">
    <property type="entry name" value="PROKAR_LIPOPROTEIN"/>
    <property type="match status" value="1"/>
</dbReference>
<dbReference type="Proteomes" id="UP001596406">
    <property type="component" value="Unassembled WGS sequence"/>
</dbReference>
<dbReference type="Gene3D" id="3.40.190.10">
    <property type="entry name" value="Periplasmic binding protein-like II"/>
    <property type="match status" value="2"/>
</dbReference>
<dbReference type="PANTHER" id="PTHR43649:SF28">
    <property type="entry name" value="BINDING PROTEIN COMPONENT OF ABC SUGAR TRANSPORTER-RELATED"/>
    <property type="match status" value="1"/>
</dbReference>
<comment type="caution">
    <text evidence="5">The sequence shown here is derived from an EMBL/GenBank/DDBJ whole genome shotgun (WGS) entry which is preliminary data.</text>
</comment>
<comment type="subcellular location">
    <subcellularLocation>
        <location evidence="1">Cell envelope</location>
    </subcellularLocation>
</comment>
<comment type="similarity">
    <text evidence="2">Belongs to the bacterial solute-binding protein 1 family.</text>
</comment>
<dbReference type="AlphaFoldDB" id="A0ABD5UAW5"/>
<dbReference type="Pfam" id="PF13416">
    <property type="entry name" value="SBP_bac_8"/>
    <property type="match status" value="1"/>
</dbReference>
<accession>A0ABD5UAW5</accession>
<organism evidence="5 6">
    <name type="scientific">Halomarina ordinaria</name>
    <dbReference type="NCBI Taxonomy" id="3033939"/>
    <lineage>
        <taxon>Archaea</taxon>
        <taxon>Methanobacteriati</taxon>
        <taxon>Methanobacteriota</taxon>
        <taxon>Stenosarchaea group</taxon>
        <taxon>Halobacteria</taxon>
        <taxon>Halobacteriales</taxon>
        <taxon>Natronomonadaceae</taxon>
        <taxon>Halomarina</taxon>
    </lineage>
</organism>
<dbReference type="InterPro" id="IPR006311">
    <property type="entry name" value="TAT_signal"/>
</dbReference>
<keyword evidence="6" id="KW-1185">Reference proteome</keyword>
<dbReference type="SUPFAM" id="SSF53850">
    <property type="entry name" value="Periplasmic binding protein-like II"/>
    <property type="match status" value="1"/>
</dbReference>
<dbReference type="InterPro" id="IPR050490">
    <property type="entry name" value="Bact_solute-bd_prot1"/>
</dbReference>
<keyword evidence="3" id="KW-0813">Transport</keyword>
<dbReference type="PROSITE" id="PS51318">
    <property type="entry name" value="TAT"/>
    <property type="match status" value="1"/>
</dbReference>
<evidence type="ECO:0000256" key="1">
    <source>
        <dbReference type="ARBA" id="ARBA00004196"/>
    </source>
</evidence>
<evidence type="ECO:0000256" key="2">
    <source>
        <dbReference type="ARBA" id="ARBA00008520"/>
    </source>
</evidence>
<evidence type="ECO:0000256" key="4">
    <source>
        <dbReference type="ARBA" id="ARBA00022729"/>
    </source>
</evidence>
<protein>
    <submittedName>
        <fullName evidence="5">ABC transporter substrate-binding protein</fullName>
    </submittedName>
</protein>
<proteinExistence type="inferred from homology"/>
<dbReference type="EMBL" id="JBHSXM010000001">
    <property type="protein sequence ID" value="MFC6835968.1"/>
    <property type="molecule type" value="Genomic_DNA"/>
</dbReference>
<dbReference type="PANTHER" id="PTHR43649">
    <property type="entry name" value="ARABINOSE-BINDING PROTEIN-RELATED"/>
    <property type="match status" value="1"/>
</dbReference>
<dbReference type="InterPro" id="IPR006059">
    <property type="entry name" value="SBP"/>
</dbReference>
<gene>
    <name evidence="5" type="ORF">ACFQHK_05535</name>
</gene>
<evidence type="ECO:0000313" key="5">
    <source>
        <dbReference type="EMBL" id="MFC6835968.1"/>
    </source>
</evidence>
<keyword evidence="4" id="KW-0732">Signal</keyword>